<evidence type="ECO:0000256" key="1">
    <source>
        <dbReference type="SAM" id="Phobius"/>
    </source>
</evidence>
<evidence type="ECO:0000313" key="4">
    <source>
        <dbReference type="Proteomes" id="UP001499978"/>
    </source>
</evidence>
<dbReference type="GO" id="GO:0016787">
    <property type="term" value="F:hydrolase activity"/>
    <property type="evidence" value="ECO:0007669"/>
    <property type="project" value="UniProtKB-KW"/>
</dbReference>
<name>A0ABN3NSE2_9ACTN</name>
<feature type="chain" id="PRO_5045311114" evidence="2">
    <location>
        <begin position="26"/>
        <end position="245"/>
    </location>
</feature>
<gene>
    <name evidence="3" type="ORF">GCM10010201_35230</name>
</gene>
<sequence length="245" mass="24849">MMGRSHAVSGAVVWLAGCATASALGADPAAATIVVGAVTTAGAALLPDIDHPGSTVARSLGPLTRLVAYGTSAGATLLRDATCGCCTRKGGHRAITHTLAFAVAAGLLVSLLGWAVGRTAALIVVGAMAALSVRCMFRRRSRGAFGAFGAGLVAAAAAAFLPGPAGWWWIGVPVGLGCLIHTGGDALTFSRVPLLWPLRLRGCRWAPVGMWSPLRFRTGSGVELWLVVPAMLAAGALSVYVLGLR</sequence>
<dbReference type="PROSITE" id="PS51257">
    <property type="entry name" value="PROKAR_LIPOPROTEIN"/>
    <property type="match status" value="1"/>
</dbReference>
<dbReference type="Pfam" id="PF04307">
    <property type="entry name" value="YdjM"/>
    <property type="match status" value="1"/>
</dbReference>
<feature type="transmembrane region" description="Helical" evidence="1">
    <location>
        <begin position="144"/>
        <end position="161"/>
    </location>
</feature>
<feature type="signal peptide" evidence="2">
    <location>
        <begin position="1"/>
        <end position="25"/>
    </location>
</feature>
<proteinExistence type="predicted"/>
<dbReference type="EMBL" id="BAAARY010000036">
    <property type="protein sequence ID" value="GAA2532643.1"/>
    <property type="molecule type" value="Genomic_DNA"/>
</dbReference>
<dbReference type="RefSeq" id="WP_344174530.1">
    <property type="nucleotide sequence ID" value="NZ_BAAARY010000036.1"/>
</dbReference>
<reference evidence="3 4" key="1">
    <citation type="journal article" date="2019" name="Int. J. Syst. Evol. Microbiol.">
        <title>The Global Catalogue of Microorganisms (GCM) 10K type strain sequencing project: providing services to taxonomists for standard genome sequencing and annotation.</title>
        <authorList>
            <consortium name="The Broad Institute Genomics Platform"/>
            <consortium name="The Broad Institute Genome Sequencing Center for Infectious Disease"/>
            <person name="Wu L."/>
            <person name="Ma J."/>
        </authorList>
    </citation>
    <scope>NUCLEOTIDE SEQUENCE [LARGE SCALE GENOMIC DNA]</scope>
    <source>
        <strain evidence="3 4">JCM 3367</strain>
    </source>
</reference>
<evidence type="ECO:0000313" key="3">
    <source>
        <dbReference type="EMBL" id="GAA2532643.1"/>
    </source>
</evidence>
<protein>
    <submittedName>
        <fullName evidence="3">Metal-dependent hydrolase</fullName>
    </submittedName>
</protein>
<keyword evidence="1" id="KW-0812">Transmembrane</keyword>
<feature type="transmembrane region" description="Helical" evidence="1">
    <location>
        <begin position="94"/>
        <end position="114"/>
    </location>
</feature>
<dbReference type="Proteomes" id="UP001499978">
    <property type="component" value="Unassembled WGS sequence"/>
</dbReference>
<feature type="transmembrane region" description="Helical" evidence="1">
    <location>
        <begin position="224"/>
        <end position="243"/>
    </location>
</feature>
<keyword evidence="1" id="KW-0472">Membrane</keyword>
<keyword evidence="4" id="KW-1185">Reference proteome</keyword>
<comment type="caution">
    <text evidence="3">The sequence shown here is derived from an EMBL/GenBank/DDBJ whole genome shotgun (WGS) entry which is preliminary data.</text>
</comment>
<keyword evidence="1" id="KW-1133">Transmembrane helix</keyword>
<dbReference type="InterPro" id="IPR007404">
    <property type="entry name" value="YdjM-like"/>
</dbReference>
<keyword evidence="3" id="KW-0378">Hydrolase</keyword>
<evidence type="ECO:0000256" key="2">
    <source>
        <dbReference type="SAM" id="SignalP"/>
    </source>
</evidence>
<keyword evidence="2" id="KW-0732">Signal</keyword>
<feature type="transmembrane region" description="Helical" evidence="1">
    <location>
        <begin position="120"/>
        <end position="137"/>
    </location>
</feature>
<accession>A0ABN3NSE2</accession>
<organism evidence="3 4">
    <name type="scientific">Pilimelia columellifera subsp. columellifera</name>
    <dbReference type="NCBI Taxonomy" id="706583"/>
    <lineage>
        <taxon>Bacteria</taxon>
        <taxon>Bacillati</taxon>
        <taxon>Actinomycetota</taxon>
        <taxon>Actinomycetes</taxon>
        <taxon>Micromonosporales</taxon>
        <taxon>Micromonosporaceae</taxon>
        <taxon>Pilimelia</taxon>
    </lineage>
</organism>